<feature type="domain" description="GAIN-B" evidence="7">
    <location>
        <begin position="1"/>
        <end position="50"/>
    </location>
</feature>
<dbReference type="CDD" id="cd15040">
    <property type="entry name" value="7tmB2_Adhesion"/>
    <property type="match status" value="1"/>
</dbReference>
<dbReference type="InterPro" id="IPR000832">
    <property type="entry name" value="GPCR_2_secretin-like"/>
</dbReference>
<dbReference type="FunFam" id="1.20.1070.10:FF:000495">
    <property type="entry name" value="Predicted protein"/>
    <property type="match status" value="1"/>
</dbReference>
<dbReference type="Pfam" id="PF00002">
    <property type="entry name" value="7tm_2"/>
    <property type="match status" value="1"/>
</dbReference>
<evidence type="ECO:0000259" key="7">
    <source>
        <dbReference type="PROSITE" id="PS50221"/>
    </source>
</evidence>
<dbReference type="GO" id="GO:0016020">
    <property type="term" value="C:membrane"/>
    <property type="evidence" value="ECO:0007669"/>
    <property type="project" value="UniProtKB-SubCell"/>
</dbReference>
<dbReference type="EMBL" id="GG666732">
    <property type="protein sequence ID" value="EEN42362.1"/>
    <property type="molecule type" value="Genomic_DNA"/>
</dbReference>
<dbReference type="InterPro" id="IPR053066">
    <property type="entry name" value="ADGR_G7"/>
</dbReference>
<feature type="non-terminal residue" evidence="10">
    <location>
        <position position="1"/>
    </location>
</feature>
<protein>
    <recommendedName>
        <fullName evidence="11">G-protein coupled receptors family 2 profile 2 domain-containing protein</fullName>
    </recommendedName>
</protein>
<dbReference type="InterPro" id="IPR057244">
    <property type="entry name" value="GAIN_B"/>
</dbReference>
<feature type="domain" description="G-protein coupled receptors family 1 profile" evidence="9">
    <location>
        <begin position="71"/>
        <end position="267"/>
    </location>
</feature>
<reference evidence="10" key="1">
    <citation type="journal article" date="2008" name="Nature">
        <title>The amphioxus genome and the evolution of the chordate karyotype.</title>
        <authorList>
            <consortium name="US DOE Joint Genome Institute (JGI-PGF)"/>
            <person name="Putnam N.H."/>
            <person name="Butts T."/>
            <person name="Ferrier D.E.K."/>
            <person name="Furlong R.F."/>
            <person name="Hellsten U."/>
            <person name="Kawashima T."/>
            <person name="Robinson-Rechavi M."/>
            <person name="Shoguchi E."/>
            <person name="Terry A."/>
            <person name="Yu J.-K."/>
            <person name="Benito-Gutierrez E.L."/>
            <person name="Dubchak I."/>
            <person name="Garcia-Fernandez J."/>
            <person name="Gibson-Brown J.J."/>
            <person name="Grigoriev I.V."/>
            <person name="Horton A.C."/>
            <person name="de Jong P.J."/>
            <person name="Jurka J."/>
            <person name="Kapitonov V.V."/>
            <person name="Kohara Y."/>
            <person name="Kuroki Y."/>
            <person name="Lindquist E."/>
            <person name="Lucas S."/>
            <person name="Osoegawa K."/>
            <person name="Pennacchio L.A."/>
            <person name="Salamov A.A."/>
            <person name="Satou Y."/>
            <person name="Sauka-Spengler T."/>
            <person name="Schmutz J."/>
            <person name="Shin-I T."/>
            <person name="Toyoda A."/>
            <person name="Bronner-Fraser M."/>
            <person name="Fujiyama A."/>
            <person name="Holland L.Z."/>
            <person name="Holland P.W.H."/>
            <person name="Satoh N."/>
            <person name="Rokhsar D.S."/>
        </authorList>
    </citation>
    <scope>NUCLEOTIDE SEQUENCE [LARGE SCALE GENOMIC DNA]</scope>
    <source>
        <strain evidence="10">S238N-H82</strain>
        <tissue evidence="10">Testes</tissue>
    </source>
</reference>
<evidence type="ECO:0000256" key="5">
    <source>
        <dbReference type="ARBA" id="ARBA00023157"/>
    </source>
</evidence>
<comment type="subcellular location">
    <subcellularLocation>
        <location evidence="1">Membrane</location>
        <topology evidence="1">Multi-pass membrane protein</topology>
    </subcellularLocation>
</comment>
<sequence length="317" mass="35557">CVFWDFSAAGGGGDWSTEGCTFVGIDQNRVLCECNHLTNFAVLMDIYGGLSLHSFALDLISKIGITLSVTGLVMTLTIHLVFKQLHQNKPQRILINLCAALLATLIIFLVGASAISSPVGCTVVTFLLHYFLLVVFMWMAVEALYMYLAFVKVLGAHVSKFLLKTAIISWGLPLVIAIVTLVVDVPSTYPNEDETYRSTSFCWLQGNQLYFGFLLPVGLVLLFNTVVYIMVIRKLTRRGRFIGKISDREKDATKQQLLNAVSIMVLVGLTWIFGFFMISDGRIVFSYLFCIFNSMQGFFIFIFQCLRPKEVRNALFK</sequence>
<feature type="transmembrane region" description="Helical" evidence="6">
    <location>
        <begin position="94"/>
        <end position="115"/>
    </location>
</feature>
<evidence type="ECO:0000256" key="2">
    <source>
        <dbReference type="ARBA" id="ARBA00022692"/>
    </source>
</evidence>
<evidence type="ECO:0000259" key="8">
    <source>
        <dbReference type="PROSITE" id="PS50261"/>
    </source>
</evidence>
<evidence type="ECO:0000259" key="9">
    <source>
        <dbReference type="PROSITE" id="PS50262"/>
    </source>
</evidence>
<feature type="transmembrane region" description="Helical" evidence="6">
    <location>
        <begin position="257"/>
        <end position="278"/>
    </location>
</feature>
<feature type="domain" description="G-protein coupled receptors family 2 profile 2" evidence="8">
    <location>
        <begin position="57"/>
        <end position="308"/>
    </location>
</feature>
<gene>
    <name evidence="10" type="ORF">BRAFLDRAFT_253470</name>
</gene>
<evidence type="ECO:0000256" key="1">
    <source>
        <dbReference type="ARBA" id="ARBA00004141"/>
    </source>
</evidence>
<dbReference type="Gene3D" id="1.20.1070.10">
    <property type="entry name" value="Rhodopsin 7-helix transmembrane proteins"/>
    <property type="match status" value="1"/>
</dbReference>
<dbReference type="SMART" id="SM00303">
    <property type="entry name" value="GPS"/>
    <property type="match status" value="1"/>
</dbReference>
<dbReference type="MEROPS" id="P02.013"/>
<evidence type="ECO:0000256" key="3">
    <source>
        <dbReference type="ARBA" id="ARBA00022989"/>
    </source>
</evidence>
<dbReference type="InterPro" id="IPR017452">
    <property type="entry name" value="GPCR_Rhodpsn_7TM"/>
</dbReference>
<feature type="transmembrane region" description="Helical" evidence="6">
    <location>
        <begin position="209"/>
        <end position="231"/>
    </location>
</feature>
<dbReference type="AlphaFoldDB" id="C3ZYL5"/>
<dbReference type="InterPro" id="IPR017981">
    <property type="entry name" value="GPCR_2-like_7TM"/>
</dbReference>
<dbReference type="PRINTS" id="PR00249">
    <property type="entry name" value="GPCRSECRETIN"/>
</dbReference>
<feature type="transmembrane region" description="Helical" evidence="6">
    <location>
        <begin position="161"/>
        <end position="183"/>
    </location>
</feature>
<dbReference type="InParanoid" id="C3ZYL5"/>
<keyword evidence="5" id="KW-1015">Disulfide bond</keyword>
<dbReference type="PROSITE" id="PS50262">
    <property type="entry name" value="G_PROTEIN_RECEP_F1_2"/>
    <property type="match status" value="1"/>
</dbReference>
<dbReference type="Gene3D" id="2.60.220.50">
    <property type="match status" value="1"/>
</dbReference>
<dbReference type="GO" id="GO:0007166">
    <property type="term" value="P:cell surface receptor signaling pathway"/>
    <property type="evidence" value="ECO:0007669"/>
    <property type="project" value="InterPro"/>
</dbReference>
<dbReference type="PANTHER" id="PTHR47767:SF1">
    <property type="entry name" value="ADHESION G PROTEIN-COUPLED RECEPTOR G7"/>
    <property type="match status" value="1"/>
</dbReference>
<dbReference type="InterPro" id="IPR000203">
    <property type="entry name" value="GPS"/>
</dbReference>
<feature type="transmembrane region" description="Helical" evidence="6">
    <location>
        <begin position="127"/>
        <end position="149"/>
    </location>
</feature>
<dbReference type="FunFam" id="2.60.220.50:FF:000052">
    <property type="entry name" value="Uncharacterized protein"/>
    <property type="match status" value="1"/>
</dbReference>
<dbReference type="InterPro" id="IPR046338">
    <property type="entry name" value="GAIN_dom_sf"/>
</dbReference>
<dbReference type="Pfam" id="PF01825">
    <property type="entry name" value="GPS"/>
    <property type="match status" value="1"/>
</dbReference>
<feature type="transmembrane region" description="Helical" evidence="6">
    <location>
        <begin position="59"/>
        <end position="82"/>
    </location>
</feature>
<evidence type="ECO:0008006" key="11">
    <source>
        <dbReference type="Google" id="ProtNLM"/>
    </source>
</evidence>
<dbReference type="PROSITE" id="PS50221">
    <property type="entry name" value="GAIN_B"/>
    <property type="match status" value="1"/>
</dbReference>
<evidence type="ECO:0000313" key="10">
    <source>
        <dbReference type="EMBL" id="EEN42362.1"/>
    </source>
</evidence>
<dbReference type="PROSITE" id="PS50261">
    <property type="entry name" value="G_PROTEIN_RECEP_F2_4"/>
    <property type="match status" value="1"/>
</dbReference>
<evidence type="ECO:0000256" key="4">
    <source>
        <dbReference type="ARBA" id="ARBA00023136"/>
    </source>
</evidence>
<evidence type="ECO:0000256" key="6">
    <source>
        <dbReference type="SAM" id="Phobius"/>
    </source>
</evidence>
<feature type="transmembrane region" description="Helical" evidence="6">
    <location>
        <begin position="284"/>
        <end position="303"/>
    </location>
</feature>
<accession>C3ZYL5</accession>
<dbReference type="PANTHER" id="PTHR47767">
    <property type="entry name" value="ADHESION G PROTEIN-COUPLED RECEPTOR G7"/>
    <property type="match status" value="1"/>
</dbReference>
<keyword evidence="4 6" id="KW-0472">Membrane</keyword>
<dbReference type="SUPFAM" id="SSF81321">
    <property type="entry name" value="Family A G protein-coupled receptor-like"/>
    <property type="match status" value="1"/>
</dbReference>
<dbReference type="eggNOG" id="KOG4193">
    <property type="taxonomic scope" value="Eukaryota"/>
</dbReference>
<dbReference type="MEROPS" id="P02.002"/>
<organism>
    <name type="scientific">Branchiostoma floridae</name>
    <name type="common">Florida lancelet</name>
    <name type="synonym">Amphioxus</name>
    <dbReference type="NCBI Taxonomy" id="7739"/>
    <lineage>
        <taxon>Eukaryota</taxon>
        <taxon>Metazoa</taxon>
        <taxon>Chordata</taxon>
        <taxon>Cephalochordata</taxon>
        <taxon>Leptocardii</taxon>
        <taxon>Amphioxiformes</taxon>
        <taxon>Branchiostomatidae</taxon>
        <taxon>Branchiostoma</taxon>
    </lineage>
</organism>
<dbReference type="GO" id="GO:0004930">
    <property type="term" value="F:G protein-coupled receptor activity"/>
    <property type="evidence" value="ECO:0007669"/>
    <property type="project" value="InterPro"/>
</dbReference>
<keyword evidence="2 6" id="KW-0812">Transmembrane</keyword>
<dbReference type="STRING" id="7739.C3ZYL5"/>
<name>C3ZYL5_BRAFL</name>
<keyword evidence="3 6" id="KW-1133">Transmembrane helix</keyword>
<proteinExistence type="predicted"/>